<dbReference type="Pfam" id="PF04966">
    <property type="entry name" value="OprB"/>
    <property type="match status" value="1"/>
</dbReference>
<evidence type="ECO:0000313" key="5">
    <source>
        <dbReference type="Proteomes" id="UP001589865"/>
    </source>
</evidence>
<dbReference type="Proteomes" id="UP001589865">
    <property type="component" value="Unassembled WGS sequence"/>
</dbReference>
<gene>
    <name evidence="4" type="ORF">ACFFGY_14995</name>
</gene>
<comment type="caution">
    <text evidence="4">The sequence shown here is derived from an EMBL/GenBank/DDBJ whole genome shotgun (WGS) entry which is preliminary data.</text>
</comment>
<dbReference type="InterPro" id="IPR052932">
    <property type="entry name" value="OprB_Porin"/>
</dbReference>
<dbReference type="Gene3D" id="2.40.160.180">
    <property type="entry name" value="Carbohydrate-selective porin OprB"/>
    <property type="match status" value="1"/>
</dbReference>
<dbReference type="RefSeq" id="WP_377045309.1">
    <property type="nucleotide sequence ID" value="NZ_JBHLUN010000010.1"/>
</dbReference>
<dbReference type="InterPro" id="IPR007049">
    <property type="entry name" value="Carb-sel_porin_OprB"/>
</dbReference>
<name>A0ABV6JV18_9PROT</name>
<feature type="compositionally biased region" description="Low complexity" evidence="3">
    <location>
        <begin position="144"/>
        <end position="154"/>
    </location>
</feature>
<dbReference type="PANTHER" id="PTHR37944">
    <property type="entry name" value="PORIN B"/>
    <property type="match status" value="1"/>
</dbReference>
<feature type="compositionally biased region" description="Low complexity" evidence="3">
    <location>
        <begin position="111"/>
        <end position="133"/>
    </location>
</feature>
<dbReference type="EMBL" id="JBHLUN010000010">
    <property type="protein sequence ID" value="MFC0409557.1"/>
    <property type="molecule type" value="Genomic_DNA"/>
</dbReference>
<evidence type="ECO:0000256" key="2">
    <source>
        <dbReference type="RuleBase" id="RU363072"/>
    </source>
</evidence>
<accession>A0ABV6JV18</accession>
<evidence type="ECO:0000313" key="4">
    <source>
        <dbReference type="EMBL" id="MFC0409557.1"/>
    </source>
</evidence>
<feature type="region of interest" description="Disordered" evidence="3">
    <location>
        <begin position="111"/>
        <end position="154"/>
    </location>
</feature>
<proteinExistence type="inferred from homology"/>
<sequence>MGNDISPRDDIWRRFPGDEWDSFDALPAAIRRRLQQHAYDAWSSNALLLWRTLRRRHASSARAETLLLRHIDHCERLEREAFAAIWQARRGTVLPHLAAAASVLRDRLPGAAQDGGAAARDASAPSAMVPAPRGGRRRARSSPRRGATPAAPRSAFGQSAATVLAAAMLALAGAVLPASGAWAQDDSPARGDQPCDEGIAVNTGSCLSGEVLADGFANTRGGVHRGVAALTQLKLGLGVDLGALAGLDGWSFQFSGFAIYGRQPTPTLVGSLSALSNAEALSTVRLGELWLQRTVDGVGSVRFGQLTADSEFFTAQSAGGLINGTFGWPLATSTALPSGGPGYPFATPGVRLAIGDPDDGTGLRAAIFAGDPAGRPGESDPQRHNRFGTNFSLQGGSFTIAEAVTGGTAPKEGALRPWVLKAGGWFHNGGFSSQRGDPTIYNSDPASAGILPDTEGPAPRLRNDYGLYGVGEAVLWRGEHGSLATFARGSLTPASRNLLGAYVDGGLAWAGPFGREADTISLGAAWARTGSDGRALDRALRARGVAVPLRDREITVEANYNYAVVAEHLSVQPVVQYISHPGAGIPDGRVSTGRGLRDAVVVGLRLRATL</sequence>
<evidence type="ECO:0000256" key="3">
    <source>
        <dbReference type="SAM" id="MobiDB-lite"/>
    </source>
</evidence>
<dbReference type="PANTHER" id="PTHR37944:SF1">
    <property type="entry name" value="PORIN B"/>
    <property type="match status" value="1"/>
</dbReference>
<evidence type="ECO:0000256" key="1">
    <source>
        <dbReference type="ARBA" id="ARBA00008769"/>
    </source>
</evidence>
<dbReference type="InterPro" id="IPR038673">
    <property type="entry name" value="OprB_sf"/>
</dbReference>
<dbReference type="Pfam" id="PF20135">
    <property type="entry name" value="DUF6525"/>
    <property type="match status" value="1"/>
</dbReference>
<organism evidence="4 5">
    <name type="scientific">Roseomonas elaeocarpi</name>
    <dbReference type="NCBI Taxonomy" id="907779"/>
    <lineage>
        <taxon>Bacteria</taxon>
        <taxon>Pseudomonadati</taxon>
        <taxon>Pseudomonadota</taxon>
        <taxon>Alphaproteobacteria</taxon>
        <taxon>Acetobacterales</taxon>
        <taxon>Roseomonadaceae</taxon>
        <taxon>Roseomonas</taxon>
    </lineage>
</organism>
<keyword evidence="5" id="KW-1185">Reference proteome</keyword>
<reference evidence="4 5" key="1">
    <citation type="submission" date="2024-09" db="EMBL/GenBank/DDBJ databases">
        <authorList>
            <person name="Sun Q."/>
            <person name="Mori K."/>
        </authorList>
    </citation>
    <scope>NUCLEOTIDE SEQUENCE [LARGE SCALE GENOMIC DNA]</scope>
    <source>
        <strain evidence="4 5">TBRC 5777</strain>
    </source>
</reference>
<comment type="similarity">
    <text evidence="1 2">Belongs to the OprB family.</text>
</comment>
<protein>
    <submittedName>
        <fullName evidence="4">DUF6525 family protein</fullName>
    </submittedName>
</protein>
<dbReference type="InterPro" id="IPR045386">
    <property type="entry name" value="DUF6525"/>
</dbReference>
<feature type="compositionally biased region" description="Basic residues" evidence="3">
    <location>
        <begin position="134"/>
        <end position="143"/>
    </location>
</feature>